<organism evidence="3 4">
    <name type="scientific">Actinomadura rubrobrunea</name>
    <dbReference type="NCBI Taxonomy" id="115335"/>
    <lineage>
        <taxon>Bacteria</taxon>
        <taxon>Bacillati</taxon>
        <taxon>Actinomycetota</taxon>
        <taxon>Actinomycetes</taxon>
        <taxon>Streptosporangiales</taxon>
        <taxon>Thermomonosporaceae</taxon>
        <taxon>Actinomadura</taxon>
    </lineage>
</organism>
<name>A0A9W6Q2V3_9ACTN</name>
<feature type="region of interest" description="Disordered" evidence="1">
    <location>
        <begin position="135"/>
        <end position="161"/>
    </location>
</feature>
<evidence type="ECO:0000256" key="1">
    <source>
        <dbReference type="SAM" id="MobiDB-lite"/>
    </source>
</evidence>
<gene>
    <name evidence="3" type="ORF">Arub01_56610</name>
</gene>
<evidence type="ECO:0000313" key="4">
    <source>
        <dbReference type="Proteomes" id="UP001165124"/>
    </source>
</evidence>
<dbReference type="EMBL" id="BSRZ01000023">
    <property type="protein sequence ID" value="GLW67418.1"/>
    <property type="molecule type" value="Genomic_DNA"/>
</dbReference>
<keyword evidence="4" id="KW-1185">Reference proteome</keyword>
<dbReference type="AlphaFoldDB" id="A0A9W6Q2V3"/>
<reference evidence="3" key="1">
    <citation type="submission" date="2023-02" db="EMBL/GenBank/DDBJ databases">
        <title>Actinomadura rubrobrunea NBRC 14622.</title>
        <authorList>
            <person name="Ichikawa N."/>
            <person name="Sato H."/>
            <person name="Tonouchi N."/>
        </authorList>
    </citation>
    <scope>NUCLEOTIDE SEQUENCE</scope>
    <source>
        <strain evidence="3">NBRC 14622</strain>
    </source>
</reference>
<dbReference type="GO" id="GO:0005975">
    <property type="term" value="P:carbohydrate metabolic process"/>
    <property type="evidence" value="ECO:0007669"/>
    <property type="project" value="UniProtKB-ARBA"/>
</dbReference>
<dbReference type="InterPro" id="IPR013783">
    <property type="entry name" value="Ig-like_fold"/>
</dbReference>
<dbReference type="Gene3D" id="2.60.40.10">
    <property type="entry name" value="Immunoglobulins"/>
    <property type="match status" value="1"/>
</dbReference>
<dbReference type="Proteomes" id="UP001165124">
    <property type="component" value="Unassembled WGS sequence"/>
</dbReference>
<accession>A0A9W6Q2V3</accession>
<comment type="caution">
    <text evidence="3">The sequence shown here is derived from an EMBL/GenBank/DDBJ whole genome shotgun (WGS) entry which is preliminary data.</text>
</comment>
<evidence type="ECO:0000313" key="3">
    <source>
        <dbReference type="EMBL" id="GLW67418.1"/>
    </source>
</evidence>
<sequence>MKRVAVVAGVVSAASVFSPVSPATARTADGPVADLSVSVTGPAEVTPGERATYQLTIRNAGPDTVNAWMSATWSRTLAVGSYDLTGVAGFCAWTLGSPGIDCNLAGGPIAPGDSRIVTVTGTVDAQAAGSIDFTGEVKSRSADPATDDNTDTTTSVVRPSA</sequence>
<dbReference type="Pfam" id="PF01345">
    <property type="entry name" value="DUF11"/>
    <property type="match status" value="1"/>
</dbReference>
<feature type="domain" description="DUF11" evidence="2">
    <location>
        <begin position="34"/>
        <end position="154"/>
    </location>
</feature>
<proteinExistence type="predicted"/>
<evidence type="ECO:0000259" key="2">
    <source>
        <dbReference type="Pfam" id="PF01345"/>
    </source>
</evidence>
<protein>
    <recommendedName>
        <fullName evidence="2">DUF11 domain-containing protein</fullName>
    </recommendedName>
</protein>
<dbReference type="InterPro" id="IPR001434">
    <property type="entry name" value="OmcB-like_DUF11"/>
</dbReference>